<evidence type="ECO:0000259" key="6">
    <source>
        <dbReference type="PROSITE" id="PS50928"/>
    </source>
</evidence>
<reference evidence="7" key="1">
    <citation type="journal article" date="2020" name="mSystems">
        <title>Genome- and Community-Level Interaction Insights into Carbon Utilization and Element Cycling Functions of Hydrothermarchaeota in Hydrothermal Sediment.</title>
        <authorList>
            <person name="Zhou Z."/>
            <person name="Liu Y."/>
            <person name="Xu W."/>
            <person name="Pan J."/>
            <person name="Luo Z.H."/>
            <person name="Li M."/>
        </authorList>
    </citation>
    <scope>NUCLEOTIDE SEQUENCE [LARGE SCALE GENOMIC DNA]</scope>
    <source>
        <strain evidence="7">SpSt-794</strain>
    </source>
</reference>
<organism evidence="7">
    <name type="scientific">Caldisericum exile</name>
    <dbReference type="NCBI Taxonomy" id="693075"/>
    <lineage>
        <taxon>Bacteria</taxon>
        <taxon>Pseudomonadati</taxon>
        <taxon>Caldisericota/Cryosericota group</taxon>
        <taxon>Caldisericota</taxon>
        <taxon>Caldisericia</taxon>
        <taxon>Caldisericales</taxon>
        <taxon>Caldisericaceae</taxon>
        <taxon>Caldisericum</taxon>
    </lineage>
</organism>
<comment type="caution">
    <text evidence="7">The sequence shown here is derived from an EMBL/GenBank/DDBJ whole genome shotgun (WGS) entry which is preliminary data.</text>
</comment>
<evidence type="ECO:0000256" key="2">
    <source>
        <dbReference type="ARBA" id="ARBA00022692"/>
    </source>
</evidence>
<feature type="transmembrane region" description="Helical" evidence="5">
    <location>
        <begin position="88"/>
        <end position="110"/>
    </location>
</feature>
<keyword evidence="5" id="KW-0813">Transport</keyword>
<feature type="domain" description="ABC transmembrane type-1" evidence="6">
    <location>
        <begin position="361"/>
        <end position="551"/>
    </location>
</feature>
<comment type="subcellular location">
    <subcellularLocation>
        <location evidence="1 5">Cell membrane</location>
        <topology evidence="1 5">Multi-pass membrane protein</topology>
    </subcellularLocation>
</comment>
<dbReference type="PANTHER" id="PTHR42744">
    <property type="entry name" value="BINDING-PROTEIN-DEPENDENT TRANSPORT SYSTEMS INNER MEMBRANE COMPONENT"/>
    <property type="match status" value="1"/>
</dbReference>
<dbReference type="EMBL" id="DTHV01000131">
    <property type="protein sequence ID" value="HGW60592.1"/>
    <property type="molecule type" value="Genomic_DNA"/>
</dbReference>
<feature type="transmembrane region" description="Helical" evidence="5">
    <location>
        <begin position="475"/>
        <end position="499"/>
    </location>
</feature>
<comment type="similarity">
    <text evidence="5">Belongs to the binding-protein-dependent transport system permease family.</text>
</comment>
<protein>
    <submittedName>
        <fullName evidence="7">ABC transporter permease subunit</fullName>
    </submittedName>
</protein>
<feature type="transmembrane region" description="Helical" evidence="5">
    <location>
        <begin position="10"/>
        <end position="28"/>
    </location>
</feature>
<evidence type="ECO:0000256" key="1">
    <source>
        <dbReference type="ARBA" id="ARBA00004651"/>
    </source>
</evidence>
<evidence type="ECO:0000256" key="4">
    <source>
        <dbReference type="ARBA" id="ARBA00023136"/>
    </source>
</evidence>
<dbReference type="Gene3D" id="1.10.3720.10">
    <property type="entry name" value="MetI-like"/>
    <property type="match status" value="2"/>
</dbReference>
<dbReference type="PROSITE" id="PS50928">
    <property type="entry name" value="ABC_TM1"/>
    <property type="match status" value="2"/>
</dbReference>
<dbReference type="AlphaFoldDB" id="A0A7C4TVZ0"/>
<feature type="transmembrane region" description="Helical" evidence="5">
    <location>
        <begin position="369"/>
        <end position="387"/>
    </location>
</feature>
<proteinExistence type="inferred from homology"/>
<dbReference type="SUPFAM" id="SSF161098">
    <property type="entry name" value="MetI-like"/>
    <property type="match status" value="2"/>
</dbReference>
<feature type="transmembrane region" description="Helical" evidence="5">
    <location>
        <begin position="533"/>
        <end position="552"/>
    </location>
</feature>
<gene>
    <name evidence="7" type="ORF">ENV82_04100</name>
</gene>
<keyword evidence="3 5" id="KW-1133">Transmembrane helix</keyword>
<dbReference type="PANTHER" id="PTHR42744:SF1">
    <property type="entry name" value="BINDING-PROTEIN-DEPENDENT TRANSPORT SYSTEMS INNER MEMBRANE COMPONENT"/>
    <property type="match status" value="1"/>
</dbReference>
<dbReference type="Pfam" id="PF00528">
    <property type="entry name" value="BPD_transp_1"/>
    <property type="match status" value="2"/>
</dbReference>
<evidence type="ECO:0000256" key="5">
    <source>
        <dbReference type="RuleBase" id="RU363032"/>
    </source>
</evidence>
<evidence type="ECO:0000313" key="7">
    <source>
        <dbReference type="EMBL" id="HGW60592.1"/>
    </source>
</evidence>
<keyword evidence="4 5" id="KW-0472">Membrane</keyword>
<dbReference type="InterPro" id="IPR035906">
    <property type="entry name" value="MetI-like_sf"/>
</dbReference>
<sequence>MGTKNKLQQLFLELFIILLLIGVVYALYRREIYISSYVEDIKVSLLFVYLLRSLVRMFLAYILSLLFSFTYGYLAATSERREAIMIPVLDILQSVPILGFFPVAIAFFISLIPNSIIGIELASIFLIFTSQSWNIAFGVYESIKGIPKDIEEAYEFYDPLANLKLRRLYIPASIPKVVYNSIVSWSNGWYFLVASEIFAVGEKSFRLPGIGSFILVSATEGKIGLVLLGIFVLAVTILLLDMFMWRPLSQWSRRFRYSVSPGEEEEKEVLDIVILFWEFVGRVLDHLKRPFEKIDFESYSMRIHRFLKSKFLGYLSRILKYIVITLGIFVLLFIFYYTVRGVVNIAFSIRLNQVLIALKALFFSSIRVFSSYILAVLWTVPVAIGLYNRKKIANFVLPIFQILSSIPAISFFPLLLYFLLPIKFGLEISSIVLILTGMQWYVFFVSYGGLKAIPNDLLEVVDSYGVKGGLKLRRLLFPAMLPSFLTGTVTALGGAWNALVVAEYIDVKGKPYMVTGIGALLNVSLSQNEKGLFTLALILLVLTVYSINHFVYRPLYAKILDRYRMEA</sequence>
<feature type="transmembrane region" description="Helical" evidence="5">
    <location>
        <begin position="318"/>
        <end position="339"/>
    </location>
</feature>
<feature type="domain" description="ABC transmembrane type-1" evidence="6">
    <location>
        <begin position="50"/>
        <end position="244"/>
    </location>
</feature>
<name>A0A7C4TVZ0_9BACT</name>
<feature type="transmembrane region" description="Helical" evidence="5">
    <location>
        <begin position="54"/>
        <end position="76"/>
    </location>
</feature>
<dbReference type="GO" id="GO:0005886">
    <property type="term" value="C:plasma membrane"/>
    <property type="evidence" value="ECO:0007669"/>
    <property type="project" value="UniProtKB-SubCell"/>
</dbReference>
<feature type="transmembrane region" description="Helical" evidence="5">
    <location>
        <begin position="399"/>
        <end position="419"/>
    </location>
</feature>
<keyword evidence="2 5" id="KW-0812">Transmembrane</keyword>
<dbReference type="InterPro" id="IPR000515">
    <property type="entry name" value="MetI-like"/>
</dbReference>
<dbReference type="CDD" id="cd06261">
    <property type="entry name" value="TM_PBP2"/>
    <property type="match status" value="1"/>
</dbReference>
<accession>A0A7C4TVZ0</accession>
<feature type="transmembrane region" description="Helical" evidence="5">
    <location>
        <begin position="221"/>
        <end position="245"/>
    </location>
</feature>
<feature type="transmembrane region" description="Helical" evidence="5">
    <location>
        <begin position="431"/>
        <end position="450"/>
    </location>
</feature>
<evidence type="ECO:0000256" key="3">
    <source>
        <dbReference type="ARBA" id="ARBA00022989"/>
    </source>
</evidence>
<dbReference type="GO" id="GO:0055085">
    <property type="term" value="P:transmembrane transport"/>
    <property type="evidence" value="ECO:0007669"/>
    <property type="project" value="InterPro"/>
</dbReference>